<reference evidence="1" key="1">
    <citation type="submission" date="2018-05" db="EMBL/GenBank/DDBJ databases">
        <authorList>
            <person name="Lanie J.A."/>
            <person name="Ng W.-L."/>
            <person name="Kazmierczak K.M."/>
            <person name="Andrzejewski T.M."/>
            <person name="Davidsen T.M."/>
            <person name="Wayne K.J."/>
            <person name="Tettelin H."/>
            <person name="Glass J.I."/>
            <person name="Rusch D."/>
            <person name="Podicherti R."/>
            <person name="Tsui H.-C.T."/>
            <person name="Winkler M.E."/>
        </authorList>
    </citation>
    <scope>NUCLEOTIDE SEQUENCE</scope>
</reference>
<evidence type="ECO:0000313" key="1">
    <source>
        <dbReference type="EMBL" id="SVE09425.1"/>
    </source>
</evidence>
<dbReference type="AlphaFoldDB" id="A0A383AQE8"/>
<protein>
    <submittedName>
        <fullName evidence="1">Uncharacterized protein</fullName>
    </submittedName>
</protein>
<dbReference type="EMBL" id="UINC01193691">
    <property type="protein sequence ID" value="SVE09425.1"/>
    <property type="molecule type" value="Genomic_DNA"/>
</dbReference>
<sequence>MKQLIMDVLEDMSKGQVNLESKAARKSIANSIIAAIKTNNSGKGWFLDLSTLDGKAKLTEEETEKAKWVCEFCGKTTFHVDYDYIGSNYNHLGCELEQEMSSK</sequence>
<accession>A0A383AQE8</accession>
<proteinExistence type="predicted"/>
<organism evidence="1">
    <name type="scientific">marine metagenome</name>
    <dbReference type="NCBI Taxonomy" id="408172"/>
    <lineage>
        <taxon>unclassified sequences</taxon>
        <taxon>metagenomes</taxon>
        <taxon>ecological metagenomes</taxon>
    </lineage>
</organism>
<gene>
    <name evidence="1" type="ORF">METZ01_LOCUS462279</name>
</gene>
<name>A0A383AQE8_9ZZZZ</name>